<evidence type="ECO:0000256" key="1">
    <source>
        <dbReference type="ARBA" id="ARBA00022553"/>
    </source>
</evidence>
<name>A0A381Q2J7_9ZZZZ</name>
<feature type="domain" description="Response regulatory" evidence="2">
    <location>
        <begin position="1"/>
        <end position="82"/>
    </location>
</feature>
<reference evidence="3" key="1">
    <citation type="submission" date="2018-05" db="EMBL/GenBank/DDBJ databases">
        <authorList>
            <person name="Lanie J.A."/>
            <person name="Ng W.-L."/>
            <person name="Kazmierczak K.M."/>
            <person name="Andrzejewski T.M."/>
            <person name="Davidsen T.M."/>
            <person name="Wayne K.J."/>
            <person name="Tettelin H."/>
            <person name="Glass J.I."/>
            <person name="Rusch D."/>
            <person name="Podicherti R."/>
            <person name="Tsui H.-C.T."/>
            <person name="Winkler M.E."/>
        </authorList>
    </citation>
    <scope>NUCLEOTIDE SEQUENCE</scope>
</reference>
<dbReference type="InterPro" id="IPR001789">
    <property type="entry name" value="Sig_transdc_resp-reg_receiver"/>
</dbReference>
<dbReference type="Gene3D" id="3.40.50.2300">
    <property type="match status" value="1"/>
</dbReference>
<dbReference type="InterPro" id="IPR050595">
    <property type="entry name" value="Bact_response_regulator"/>
</dbReference>
<evidence type="ECO:0000313" key="3">
    <source>
        <dbReference type="EMBL" id="SUZ73571.1"/>
    </source>
</evidence>
<proteinExistence type="predicted"/>
<keyword evidence="1" id="KW-0597">Phosphoprotein</keyword>
<dbReference type="PROSITE" id="PS50110">
    <property type="entry name" value="RESPONSE_REGULATORY"/>
    <property type="match status" value="1"/>
</dbReference>
<dbReference type="GO" id="GO:0000160">
    <property type="term" value="P:phosphorelay signal transduction system"/>
    <property type="evidence" value="ECO:0007669"/>
    <property type="project" value="InterPro"/>
</dbReference>
<protein>
    <recommendedName>
        <fullName evidence="2">Response regulatory domain-containing protein</fullName>
    </recommendedName>
</protein>
<dbReference type="InterPro" id="IPR011006">
    <property type="entry name" value="CheY-like_superfamily"/>
</dbReference>
<dbReference type="SUPFAM" id="SSF52172">
    <property type="entry name" value="CheY-like"/>
    <property type="match status" value="1"/>
</dbReference>
<accession>A0A381Q2J7</accession>
<gene>
    <name evidence="3" type="ORF">METZ01_LOCUS26425</name>
</gene>
<dbReference type="Pfam" id="PF00072">
    <property type="entry name" value="Response_reg"/>
    <property type="match status" value="1"/>
</dbReference>
<organism evidence="3">
    <name type="scientific">marine metagenome</name>
    <dbReference type="NCBI Taxonomy" id="408172"/>
    <lineage>
        <taxon>unclassified sequences</taxon>
        <taxon>metagenomes</taxon>
        <taxon>ecological metagenomes</taxon>
    </lineage>
</organism>
<sequence>MSMIRDSKPHLLSLDIMMPNKNRYEVCQEIESDPELQDIQVVMLSSINNEESRRHAMSQGADDYINKPFSLMQVVTRVIELLA</sequence>
<dbReference type="PANTHER" id="PTHR44591">
    <property type="entry name" value="STRESS RESPONSE REGULATOR PROTEIN 1"/>
    <property type="match status" value="1"/>
</dbReference>
<dbReference type="EMBL" id="UINC01001183">
    <property type="protein sequence ID" value="SUZ73571.1"/>
    <property type="molecule type" value="Genomic_DNA"/>
</dbReference>
<evidence type="ECO:0000259" key="2">
    <source>
        <dbReference type="PROSITE" id="PS50110"/>
    </source>
</evidence>
<dbReference type="PANTHER" id="PTHR44591:SF3">
    <property type="entry name" value="RESPONSE REGULATORY DOMAIN-CONTAINING PROTEIN"/>
    <property type="match status" value="1"/>
</dbReference>
<dbReference type="AlphaFoldDB" id="A0A381Q2J7"/>